<dbReference type="AlphaFoldDB" id="A0A016SUB6"/>
<organism evidence="1 2">
    <name type="scientific">Ancylostoma ceylanicum</name>
    <dbReference type="NCBI Taxonomy" id="53326"/>
    <lineage>
        <taxon>Eukaryota</taxon>
        <taxon>Metazoa</taxon>
        <taxon>Ecdysozoa</taxon>
        <taxon>Nematoda</taxon>
        <taxon>Chromadorea</taxon>
        <taxon>Rhabditida</taxon>
        <taxon>Rhabditina</taxon>
        <taxon>Rhabditomorpha</taxon>
        <taxon>Strongyloidea</taxon>
        <taxon>Ancylostomatidae</taxon>
        <taxon>Ancylostomatinae</taxon>
        <taxon>Ancylostoma</taxon>
    </lineage>
</organism>
<gene>
    <name evidence="1" type="primary">Acey_s0177.g608</name>
    <name evidence="1" type="ORF">Y032_0177g608</name>
</gene>
<name>A0A016SUB6_9BILA</name>
<proteinExistence type="predicted"/>
<sequence length="87" mass="9672">MHPSRHLGLSVLVPVFRSLFSDDFSPPFEGCASPSTRYLNTSNDQHISLSVITHIHHSRFLPSPAQISKPFTISSKSFRNSIASYSV</sequence>
<dbReference type="EMBL" id="JARK01001513">
    <property type="protein sequence ID" value="EYB93971.1"/>
    <property type="molecule type" value="Genomic_DNA"/>
</dbReference>
<comment type="caution">
    <text evidence="1">The sequence shown here is derived from an EMBL/GenBank/DDBJ whole genome shotgun (WGS) entry which is preliminary data.</text>
</comment>
<protein>
    <submittedName>
        <fullName evidence="1">Uncharacterized protein</fullName>
    </submittedName>
</protein>
<evidence type="ECO:0000313" key="2">
    <source>
        <dbReference type="Proteomes" id="UP000024635"/>
    </source>
</evidence>
<reference evidence="2" key="1">
    <citation type="journal article" date="2015" name="Nat. Genet.">
        <title>The genome and transcriptome of the zoonotic hookworm Ancylostoma ceylanicum identify infection-specific gene families.</title>
        <authorList>
            <person name="Schwarz E.M."/>
            <person name="Hu Y."/>
            <person name="Antoshechkin I."/>
            <person name="Miller M.M."/>
            <person name="Sternberg P.W."/>
            <person name="Aroian R.V."/>
        </authorList>
    </citation>
    <scope>NUCLEOTIDE SEQUENCE</scope>
    <source>
        <strain evidence="2">HY135</strain>
    </source>
</reference>
<dbReference type="Proteomes" id="UP000024635">
    <property type="component" value="Unassembled WGS sequence"/>
</dbReference>
<evidence type="ECO:0000313" key="1">
    <source>
        <dbReference type="EMBL" id="EYB93971.1"/>
    </source>
</evidence>
<accession>A0A016SUB6</accession>
<keyword evidence="2" id="KW-1185">Reference proteome</keyword>